<name>B8LCV4_THAPS</name>
<dbReference type="InterPro" id="IPR036940">
    <property type="entry name" value="PI3/4_kinase_cat_sf"/>
</dbReference>
<dbReference type="Gene3D" id="1.10.1070.11">
    <property type="entry name" value="Phosphatidylinositol 3-/4-kinase, catalytic domain"/>
    <property type="match status" value="1"/>
</dbReference>
<keyword evidence="4" id="KW-0547">Nucleotide-binding</keyword>
<proteinExistence type="predicted"/>
<evidence type="ECO:0000256" key="1">
    <source>
        <dbReference type="ARBA" id="ARBA00004123"/>
    </source>
</evidence>
<comment type="subcellular location">
    <subcellularLocation>
        <location evidence="1">Nucleus</location>
    </subcellularLocation>
</comment>
<feature type="domain" description="PI3K/PI4K catalytic" evidence="9">
    <location>
        <begin position="1"/>
        <end position="292"/>
    </location>
</feature>
<evidence type="ECO:0000259" key="10">
    <source>
        <dbReference type="PROSITE" id="PS51190"/>
    </source>
</evidence>
<dbReference type="InterPro" id="IPR038980">
    <property type="entry name" value="ATM_plant"/>
</dbReference>
<dbReference type="InterPro" id="IPR003152">
    <property type="entry name" value="FATC_dom"/>
</dbReference>
<evidence type="ECO:0000256" key="4">
    <source>
        <dbReference type="ARBA" id="ARBA00022741"/>
    </source>
</evidence>
<dbReference type="PROSITE" id="PS51190">
    <property type="entry name" value="FATC"/>
    <property type="match status" value="1"/>
</dbReference>
<keyword evidence="3" id="KW-0808">Transferase</keyword>
<accession>B8LCV4</accession>
<dbReference type="HOGENOM" id="CLU_000178_9_1_1"/>
<keyword evidence="7" id="KW-0067">ATP-binding</keyword>
<keyword evidence="6" id="KW-0418">Kinase</keyword>
<evidence type="ECO:0000256" key="6">
    <source>
        <dbReference type="ARBA" id="ARBA00022777"/>
    </source>
</evidence>
<dbReference type="Gene3D" id="3.30.1010.10">
    <property type="entry name" value="Phosphatidylinositol 3-kinase Catalytic Subunit, Chain A, domain 4"/>
    <property type="match status" value="1"/>
</dbReference>
<dbReference type="GO" id="GO:0004674">
    <property type="term" value="F:protein serine/threonine kinase activity"/>
    <property type="evidence" value="ECO:0007669"/>
    <property type="project" value="UniProtKB-EC"/>
</dbReference>
<organism evidence="11 12">
    <name type="scientific">Thalassiosira pseudonana</name>
    <name type="common">Marine diatom</name>
    <name type="synonym">Cyclotella nana</name>
    <dbReference type="NCBI Taxonomy" id="35128"/>
    <lineage>
        <taxon>Eukaryota</taxon>
        <taxon>Sar</taxon>
        <taxon>Stramenopiles</taxon>
        <taxon>Ochrophyta</taxon>
        <taxon>Bacillariophyta</taxon>
        <taxon>Coscinodiscophyceae</taxon>
        <taxon>Thalassiosirophycidae</taxon>
        <taxon>Thalassiosirales</taxon>
        <taxon>Thalassiosiraceae</taxon>
        <taxon>Thalassiosira</taxon>
    </lineage>
</organism>
<evidence type="ECO:0000256" key="8">
    <source>
        <dbReference type="ARBA" id="ARBA00023242"/>
    </source>
</evidence>
<dbReference type="eggNOG" id="KOG0892">
    <property type="taxonomic scope" value="Eukaryota"/>
</dbReference>
<keyword evidence="12" id="KW-1185">Reference proteome</keyword>
<evidence type="ECO:0000313" key="11">
    <source>
        <dbReference type="EMBL" id="EED86856.1"/>
    </source>
</evidence>
<dbReference type="KEGG" id="tps:THAPSDRAFT_25187"/>
<dbReference type="InParanoid" id="B8LCV4"/>
<dbReference type="InterPro" id="IPR011009">
    <property type="entry name" value="Kinase-like_dom_sf"/>
</dbReference>
<sequence length="343" mass="38295">MQQVFGTVNDLLRNEDSIGGDFIHKSVGASFIKDSSRQLRLITYGITPLSPVSGVLEWVDNTMGFGEFMQDKGKKVGASSKYFPGEWGNSACHAFYKDNFDSSHEHRREVFDIICKNRSPVFRFFFLEYFSTSMEAWHTARTLYTKSCAVNSIVGHILGIGDRHTQNLLVHTKTGEMVQIDFGIVFEQGTTLTTPETVPFRLTRDVVDGMGPSGTEGVFSKSAEATMSVLRTNADTLLTILSAVVSDPLYKWNITPAKARQCQRNEDDARVEVPGNWESSVVDENRNDAADRAIAKIHEKLQGYEDGTSGEHKTVAGQVKLLINEARDPDNLCEIYHGWAPWI</sequence>
<reference evidence="11 12" key="1">
    <citation type="journal article" date="2004" name="Science">
        <title>The genome of the diatom Thalassiosira pseudonana: ecology, evolution, and metabolism.</title>
        <authorList>
            <person name="Armbrust E.V."/>
            <person name="Berges J.A."/>
            <person name="Bowler C."/>
            <person name="Green B.R."/>
            <person name="Martinez D."/>
            <person name="Putnam N.H."/>
            <person name="Zhou S."/>
            <person name="Allen A.E."/>
            <person name="Apt K.E."/>
            <person name="Bechner M."/>
            <person name="Brzezinski M.A."/>
            <person name="Chaal B.K."/>
            <person name="Chiovitti A."/>
            <person name="Davis A.K."/>
            <person name="Demarest M.S."/>
            <person name="Detter J.C."/>
            <person name="Glavina T."/>
            <person name="Goodstein D."/>
            <person name="Hadi M.Z."/>
            <person name="Hellsten U."/>
            <person name="Hildebrand M."/>
            <person name="Jenkins B.D."/>
            <person name="Jurka J."/>
            <person name="Kapitonov V.V."/>
            <person name="Kroger N."/>
            <person name="Lau W.W."/>
            <person name="Lane T.W."/>
            <person name="Larimer F.W."/>
            <person name="Lippmeier J.C."/>
            <person name="Lucas S."/>
            <person name="Medina M."/>
            <person name="Montsant A."/>
            <person name="Obornik M."/>
            <person name="Parker M.S."/>
            <person name="Palenik B."/>
            <person name="Pazour G.J."/>
            <person name="Richardson P.M."/>
            <person name="Rynearson T.A."/>
            <person name="Saito M.A."/>
            <person name="Schwartz D.C."/>
            <person name="Thamatrakoln K."/>
            <person name="Valentin K."/>
            <person name="Vardi A."/>
            <person name="Wilkerson F.P."/>
            <person name="Rokhsar D.S."/>
        </authorList>
    </citation>
    <scope>NUCLEOTIDE SEQUENCE [LARGE SCALE GENOMIC DNA]</scope>
    <source>
        <strain evidence="11 12">CCMP1335</strain>
    </source>
</reference>
<dbReference type="GO" id="GO:0006974">
    <property type="term" value="P:DNA damage response"/>
    <property type="evidence" value="ECO:0007669"/>
    <property type="project" value="UniProtKB-KW"/>
</dbReference>
<dbReference type="PaxDb" id="35128-Thaps25187"/>
<dbReference type="Proteomes" id="UP000001449">
    <property type="component" value="Chromosome 16"/>
</dbReference>
<dbReference type="EC" id="2.7.11.1" evidence="2"/>
<dbReference type="AlphaFoldDB" id="B8LCV4"/>
<evidence type="ECO:0000259" key="9">
    <source>
        <dbReference type="PROSITE" id="PS50290"/>
    </source>
</evidence>
<dbReference type="Pfam" id="PF02260">
    <property type="entry name" value="FATC"/>
    <property type="match status" value="1"/>
</dbReference>
<reference evidence="11 12" key="2">
    <citation type="journal article" date="2008" name="Nature">
        <title>The Phaeodactylum genome reveals the evolutionary history of diatom genomes.</title>
        <authorList>
            <person name="Bowler C."/>
            <person name="Allen A.E."/>
            <person name="Badger J.H."/>
            <person name="Grimwood J."/>
            <person name="Jabbari K."/>
            <person name="Kuo A."/>
            <person name="Maheswari U."/>
            <person name="Martens C."/>
            <person name="Maumus F."/>
            <person name="Otillar R.P."/>
            <person name="Rayko E."/>
            <person name="Salamov A."/>
            <person name="Vandepoele K."/>
            <person name="Beszteri B."/>
            <person name="Gruber A."/>
            <person name="Heijde M."/>
            <person name="Katinka M."/>
            <person name="Mock T."/>
            <person name="Valentin K."/>
            <person name="Verret F."/>
            <person name="Berges J.A."/>
            <person name="Brownlee C."/>
            <person name="Cadoret J.P."/>
            <person name="Chiovitti A."/>
            <person name="Choi C.J."/>
            <person name="Coesel S."/>
            <person name="De Martino A."/>
            <person name="Detter J.C."/>
            <person name="Durkin C."/>
            <person name="Falciatore A."/>
            <person name="Fournet J."/>
            <person name="Haruta M."/>
            <person name="Huysman M.J."/>
            <person name="Jenkins B.D."/>
            <person name="Jiroutova K."/>
            <person name="Jorgensen R.E."/>
            <person name="Joubert Y."/>
            <person name="Kaplan A."/>
            <person name="Kroger N."/>
            <person name="Kroth P.G."/>
            <person name="La Roche J."/>
            <person name="Lindquist E."/>
            <person name="Lommer M."/>
            <person name="Martin-Jezequel V."/>
            <person name="Lopez P.J."/>
            <person name="Lucas S."/>
            <person name="Mangogna M."/>
            <person name="McGinnis K."/>
            <person name="Medlin L.K."/>
            <person name="Montsant A."/>
            <person name="Oudot-Le Secq M.P."/>
            <person name="Napoli C."/>
            <person name="Obornik M."/>
            <person name="Parker M.S."/>
            <person name="Petit J.L."/>
            <person name="Porcel B.M."/>
            <person name="Poulsen N."/>
            <person name="Robison M."/>
            <person name="Rychlewski L."/>
            <person name="Rynearson T.A."/>
            <person name="Schmutz J."/>
            <person name="Shapiro H."/>
            <person name="Siaut M."/>
            <person name="Stanley M."/>
            <person name="Sussman M.R."/>
            <person name="Taylor A.R."/>
            <person name="Vardi A."/>
            <person name="von Dassow P."/>
            <person name="Vyverman W."/>
            <person name="Willis A."/>
            <person name="Wyrwicz L.S."/>
            <person name="Rokhsar D.S."/>
            <person name="Weissenbach J."/>
            <person name="Armbrust E.V."/>
            <person name="Green B.R."/>
            <person name="Van de Peer Y."/>
            <person name="Grigoriev I.V."/>
        </authorList>
    </citation>
    <scope>NUCLEOTIDE SEQUENCE [LARGE SCALE GENOMIC DNA]</scope>
    <source>
        <strain evidence="11 12">CCMP1335</strain>
    </source>
</reference>
<protein>
    <recommendedName>
        <fullName evidence="2">non-specific serine/threonine protein kinase</fullName>
        <ecNumber evidence="2">2.7.11.1</ecNumber>
    </recommendedName>
</protein>
<evidence type="ECO:0000256" key="7">
    <source>
        <dbReference type="ARBA" id="ARBA00022840"/>
    </source>
</evidence>
<dbReference type="RefSeq" id="XP_002296872.1">
    <property type="nucleotide sequence ID" value="XM_002296836.1"/>
</dbReference>
<dbReference type="PANTHER" id="PTHR37079">
    <property type="entry name" value="SERINE/THREONINE-PROTEIN KINASE ATM"/>
    <property type="match status" value="1"/>
</dbReference>
<dbReference type="SMART" id="SM01343">
    <property type="entry name" value="FATC"/>
    <property type="match status" value="1"/>
</dbReference>
<gene>
    <name evidence="11" type="ORF">THAPSDRAFT_25187</name>
</gene>
<dbReference type="EMBL" id="DS999418">
    <property type="protein sequence ID" value="EED86856.1"/>
    <property type="molecule type" value="Genomic_DNA"/>
</dbReference>
<evidence type="ECO:0000313" key="12">
    <source>
        <dbReference type="Proteomes" id="UP000001449"/>
    </source>
</evidence>
<dbReference type="PROSITE" id="PS50290">
    <property type="entry name" value="PI3_4_KINASE_3"/>
    <property type="match status" value="1"/>
</dbReference>
<dbReference type="GO" id="GO:0005524">
    <property type="term" value="F:ATP binding"/>
    <property type="evidence" value="ECO:0007669"/>
    <property type="project" value="UniProtKB-KW"/>
</dbReference>
<evidence type="ECO:0000256" key="2">
    <source>
        <dbReference type="ARBA" id="ARBA00012513"/>
    </source>
</evidence>
<keyword evidence="5" id="KW-0227">DNA damage</keyword>
<dbReference type="SUPFAM" id="SSF56112">
    <property type="entry name" value="Protein kinase-like (PK-like)"/>
    <property type="match status" value="1"/>
</dbReference>
<dbReference type="PROSITE" id="PS00916">
    <property type="entry name" value="PI3_4_KINASE_2"/>
    <property type="match status" value="1"/>
</dbReference>
<dbReference type="InterPro" id="IPR018936">
    <property type="entry name" value="PI3/4_kinase_CS"/>
</dbReference>
<dbReference type="InterPro" id="IPR000403">
    <property type="entry name" value="PI3/4_kinase_cat_dom"/>
</dbReference>
<dbReference type="Pfam" id="PF00454">
    <property type="entry name" value="PI3_PI4_kinase"/>
    <property type="match status" value="1"/>
</dbReference>
<evidence type="ECO:0000256" key="3">
    <source>
        <dbReference type="ARBA" id="ARBA00022679"/>
    </source>
</evidence>
<keyword evidence="8" id="KW-0539">Nucleus</keyword>
<dbReference type="PANTHER" id="PTHR37079:SF4">
    <property type="entry name" value="SERINE_THREONINE-PROTEIN KINASE ATM"/>
    <property type="match status" value="1"/>
</dbReference>
<dbReference type="GO" id="GO:0005634">
    <property type="term" value="C:nucleus"/>
    <property type="evidence" value="ECO:0007669"/>
    <property type="project" value="UniProtKB-SubCell"/>
</dbReference>
<dbReference type="GeneID" id="7442579"/>
<feature type="domain" description="FATC" evidence="10">
    <location>
        <begin position="311"/>
        <end position="343"/>
    </location>
</feature>
<evidence type="ECO:0000256" key="5">
    <source>
        <dbReference type="ARBA" id="ARBA00022763"/>
    </source>
</evidence>
<dbReference type="SMART" id="SM00146">
    <property type="entry name" value="PI3Kc"/>
    <property type="match status" value="1"/>
</dbReference>
<dbReference type="STRING" id="35128.B8LCV4"/>